<evidence type="ECO:0000313" key="3">
    <source>
        <dbReference type="Proteomes" id="UP000199379"/>
    </source>
</evidence>
<dbReference type="STRING" id="1227549.SAMN05444007_104139"/>
<gene>
    <name evidence="2" type="ORF">SAMN05444007_104139</name>
</gene>
<sequence length="508" mass="54083">MKHFYRRTCSAAMACAFASTGAWAELTAQDVWADWEAYMGGMGYDLTGSETTSGNVTTITDMSMSMDLPEGEGAIMLAIPEMTLTENGDGTVSIGFPEEFPMTFEVTPTDDAPVRGEFVYTQQQMDMVVSGSPDDMTYDYSAQTIGFDLVSLEAEGEEMPEGTLTLGFDLAGVTGTSNMKIGDARDITQSMAADTLTYDVAFDDPESDEGIVMNGEMTGLGFTGDGTIPKDFNAGDYQSMVDAGFAYSGGFTYATGQTKASGNPDEQPFSFESNSEGGDFQVAMNGDHIVYDITQKAPQMTIVSSEMPFPIEIAMAVAGMKFDIPVQAKDEAQPFAFAVNLTDFTMSDILWSMFDPAGALPRDPATVKLDATGMAKVLVNFLDPEVASTLEATDAAPGELQSLKINELLVSMVGARLSGTGDFEFDNSDLETYDGMPAPSGEANLQLVGANALIDKLIGMGLMAEQDAMGARMMMGMLAVPGDAPDTLNSKIEVTKDGQILANGQRIK</sequence>
<name>A0A1H6Y1G3_9RHOB</name>
<reference evidence="2 3" key="1">
    <citation type="submission" date="2016-10" db="EMBL/GenBank/DDBJ databases">
        <authorList>
            <person name="de Groot N.N."/>
        </authorList>
    </citation>
    <scope>NUCLEOTIDE SEQUENCE [LARGE SCALE GENOMIC DNA]</scope>
    <source>
        <strain evidence="2 3">DSM 29340</strain>
    </source>
</reference>
<feature type="signal peptide" evidence="1">
    <location>
        <begin position="1"/>
        <end position="24"/>
    </location>
</feature>
<dbReference type="InterPro" id="IPR018666">
    <property type="entry name" value="DUF2125"/>
</dbReference>
<accession>A0A1H6Y1G3</accession>
<proteinExistence type="predicted"/>
<dbReference type="OrthoDB" id="7791409at2"/>
<dbReference type="AlphaFoldDB" id="A0A1H6Y1G3"/>
<feature type="chain" id="PRO_5011564963" description="DUF2125 domain-containing protein" evidence="1">
    <location>
        <begin position="25"/>
        <end position="508"/>
    </location>
</feature>
<keyword evidence="3" id="KW-1185">Reference proteome</keyword>
<protein>
    <recommendedName>
        <fullName evidence="4">DUF2125 domain-containing protein</fullName>
    </recommendedName>
</protein>
<dbReference type="RefSeq" id="WP_092364756.1">
    <property type="nucleotide sequence ID" value="NZ_BMGV01000004.1"/>
</dbReference>
<evidence type="ECO:0008006" key="4">
    <source>
        <dbReference type="Google" id="ProtNLM"/>
    </source>
</evidence>
<evidence type="ECO:0000256" key="1">
    <source>
        <dbReference type="SAM" id="SignalP"/>
    </source>
</evidence>
<organism evidence="2 3">
    <name type="scientific">Cribrihabitans marinus</name>
    <dbReference type="NCBI Taxonomy" id="1227549"/>
    <lineage>
        <taxon>Bacteria</taxon>
        <taxon>Pseudomonadati</taxon>
        <taxon>Pseudomonadota</taxon>
        <taxon>Alphaproteobacteria</taxon>
        <taxon>Rhodobacterales</taxon>
        <taxon>Paracoccaceae</taxon>
        <taxon>Cribrihabitans</taxon>
    </lineage>
</organism>
<keyword evidence="1" id="KW-0732">Signal</keyword>
<evidence type="ECO:0000313" key="2">
    <source>
        <dbReference type="EMBL" id="SEJ30952.1"/>
    </source>
</evidence>
<dbReference type="Proteomes" id="UP000199379">
    <property type="component" value="Unassembled WGS sequence"/>
</dbReference>
<dbReference type="EMBL" id="FNYD01000004">
    <property type="protein sequence ID" value="SEJ30952.1"/>
    <property type="molecule type" value="Genomic_DNA"/>
</dbReference>
<dbReference type="Pfam" id="PF09898">
    <property type="entry name" value="DUF2125"/>
    <property type="match status" value="1"/>
</dbReference>